<reference evidence="1" key="1">
    <citation type="journal article" date="2020" name="Nature">
        <title>Giant virus diversity and host interactions through global metagenomics.</title>
        <authorList>
            <person name="Schulz F."/>
            <person name="Roux S."/>
            <person name="Paez-Espino D."/>
            <person name="Jungbluth S."/>
            <person name="Walsh D.A."/>
            <person name="Denef V.J."/>
            <person name="McMahon K.D."/>
            <person name="Konstantinidis K.T."/>
            <person name="Eloe-Fadrosh E.A."/>
            <person name="Kyrpides N.C."/>
            <person name="Woyke T."/>
        </authorList>
    </citation>
    <scope>NUCLEOTIDE SEQUENCE</scope>
    <source>
        <strain evidence="1">GVMAG-S-1103017-74</strain>
    </source>
</reference>
<evidence type="ECO:0000313" key="1">
    <source>
        <dbReference type="EMBL" id="QHS83049.1"/>
    </source>
</evidence>
<dbReference type="EMBL" id="MN740865">
    <property type="protein sequence ID" value="QHS83049.1"/>
    <property type="molecule type" value="Genomic_DNA"/>
</dbReference>
<sequence length="437" mass="48170">MPSGIAHFFQELGYVETLHQGVPYIVSFTIAQEQTTYQSVHVNVVTGSNMVDFTVLTNAVVSRTGYFAADAPPDIKQEMFESTQIAGVLITFQLSCPFKVSANTPRYKLLQVKFPNVDFTKPYPMGPIDLNPGKYPNLQWSVDVLTQVQQDLLIDTSRFLGIDFEQRVFCVLSDATRAAKLDMSGFHTPPGVTSSPTLPWGHINVSVMDVVRAALARGPMRENIAIFAYTSYPSGYTGTPSEIEALAQKVKKFYQPQVPGLVIRPVVLSDLAMYAAFAIDTDFCVYDKFLIKTMSDDDKSEFPWLPLAWREGATAKITQGWKNAPQKAWIPLTSMPSSAQGYCSRYGSPWDTPNTNGMPKLLYQNAINQSGTDGEEAAGFIVMNYGGSNVMNVNGLFNGLGYNSGSYPMGYWNGNAILSVPNVNNSRAYLYPVTLMS</sequence>
<organism evidence="1">
    <name type="scientific">viral metagenome</name>
    <dbReference type="NCBI Taxonomy" id="1070528"/>
    <lineage>
        <taxon>unclassified sequences</taxon>
        <taxon>metagenomes</taxon>
        <taxon>organismal metagenomes</taxon>
    </lineage>
</organism>
<accession>A0A6C0AT14</accession>
<name>A0A6C0AT14_9ZZZZ</name>
<protein>
    <submittedName>
        <fullName evidence="1">Uncharacterized protein</fullName>
    </submittedName>
</protein>
<dbReference type="AlphaFoldDB" id="A0A6C0AT14"/>
<proteinExistence type="predicted"/>